<dbReference type="EMBL" id="JWSY01000018">
    <property type="protein sequence ID" value="KIC57012.1"/>
    <property type="molecule type" value="Genomic_DNA"/>
</dbReference>
<dbReference type="STRING" id="172043.RM53_10475"/>
<accession>A0A0B4CKH9</accession>
<gene>
    <name evidence="1" type="ORF">RM53_10475</name>
</gene>
<reference evidence="1 2" key="1">
    <citation type="submission" date="2014-12" db="EMBL/GenBank/DDBJ databases">
        <title>Genome sequencing of Brevundimonas nasdae TPW30.</title>
        <authorList>
            <person name="Tan P.W."/>
            <person name="Chan K.-G."/>
        </authorList>
    </citation>
    <scope>NUCLEOTIDE SEQUENCE [LARGE SCALE GENOMIC DNA]</scope>
    <source>
        <strain evidence="1 2">TPW30</strain>
    </source>
</reference>
<evidence type="ECO:0008006" key="3">
    <source>
        <dbReference type="Google" id="ProtNLM"/>
    </source>
</evidence>
<dbReference type="InterPro" id="IPR043519">
    <property type="entry name" value="NT_sf"/>
</dbReference>
<proteinExistence type="predicted"/>
<protein>
    <recommendedName>
        <fullName evidence="3">Nucleotidyltransferase</fullName>
    </recommendedName>
</protein>
<name>A0A0B4CKH9_9CAUL</name>
<dbReference type="Proteomes" id="UP000031166">
    <property type="component" value="Unassembled WGS sequence"/>
</dbReference>
<comment type="caution">
    <text evidence="1">The sequence shown here is derived from an EMBL/GenBank/DDBJ whole genome shotgun (WGS) entry which is preliminary data.</text>
</comment>
<evidence type="ECO:0000313" key="1">
    <source>
        <dbReference type="EMBL" id="KIC57012.1"/>
    </source>
</evidence>
<dbReference type="SUPFAM" id="SSF81301">
    <property type="entry name" value="Nucleotidyltransferase"/>
    <property type="match status" value="1"/>
</dbReference>
<organism evidence="1 2">
    <name type="scientific">Brevundimonas nasdae</name>
    <dbReference type="NCBI Taxonomy" id="172043"/>
    <lineage>
        <taxon>Bacteria</taxon>
        <taxon>Pseudomonadati</taxon>
        <taxon>Pseudomonadota</taxon>
        <taxon>Alphaproteobacteria</taxon>
        <taxon>Caulobacterales</taxon>
        <taxon>Caulobacteraceae</taxon>
        <taxon>Brevundimonas</taxon>
    </lineage>
</organism>
<dbReference type="AlphaFoldDB" id="A0A0B4CKH9"/>
<dbReference type="RefSeq" id="WP_039246573.1">
    <property type="nucleotide sequence ID" value="NZ_JWSY01000018.1"/>
</dbReference>
<sequence length="262" mass="30284">MSDVIAEPTFEPPADALAFYEESLRLLKESGIPFLLSGTYAVTAYTGIRRPTKDLDVFCKPGDYPRILAFFQKHGYRTDVEDERWIAKVWKDEKHFFDVIFAMSNGTIAVSDSWFSEDRITVYGHQVQITPPTALILSKVFIQDRYRYDGADVNHVILKQSDAIDWKSLLDQMDLYWEVLAAHLLNFRFAYPTERDRIPRWLMEELVQRLTAQIDLPAPRVKVCRGRLFSPRDYVADVAEWGFGDVVGKGLEERHDPVHLGH</sequence>
<evidence type="ECO:0000313" key="2">
    <source>
        <dbReference type="Proteomes" id="UP000031166"/>
    </source>
</evidence>
<dbReference type="Gene3D" id="3.30.460.40">
    <property type="match status" value="1"/>
</dbReference>